<gene>
    <name evidence="3" type="ORF">AB7878_05935</name>
</gene>
<name>A0ABV4ANI2_9GAMM</name>
<evidence type="ECO:0000259" key="2">
    <source>
        <dbReference type="SMART" id="SM00867"/>
    </source>
</evidence>
<feature type="domain" description="Lipid/polyisoprenoid-binding YceI-like" evidence="2">
    <location>
        <begin position="25"/>
        <end position="183"/>
    </location>
</feature>
<evidence type="ECO:0000313" key="3">
    <source>
        <dbReference type="EMBL" id="MEY2181951.1"/>
    </source>
</evidence>
<dbReference type="EMBL" id="JBGBPY010000001">
    <property type="protein sequence ID" value="MEY2181951.1"/>
    <property type="molecule type" value="Genomic_DNA"/>
</dbReference>
<protein>
    <submittedName>
        <fullName evidence="3">YceI family protein</fullName>
    </submittedName>
</protein>
<dbReference type="SMART" id="SM00867">
    <property type="entry name" value="YceI"/>
    <property type="match status" value="1"/>
</dbReference>
<proteinExistence type="predicted"/>
<dbReference type="SUPFAM" id="SSF101874">
    <property type="entry name" value="YceI-like"/>
    <property type="match status" value="1"/>
</dbReference>
<evidence type="ECO:0000256" key="1">
    <source>
        <dbReference type="SAM" id="SignalP"/>
    </source>
</evidence>
<keyword evidence="4" id="KW-1185">Reference proteome</keyword>
<accession>A0ABV4ANI2</accession>
<sequence>MTKIHRLRAGLLLALALPGATLAADYTVQPASTLGFTGSFQGASFDGSFKQWHAAISYDPAQLAQSKFDVTVTTASVAVSDKDQQGALPGKDFFDVAQYPSAHFVSTGFRNVGGKVVADGQLTLRGVTKPVSLTVDFKPQGRNATLDVSGSLKRLDFGVGGGDYADTSVIGADVKVHAHLVLVAK</sequence>
<dbReference type="InterPro" id="IPR036761">
    <property type="entry name" value="TTHA0802/YceI-like_sf"/>
</dbReference>
<feature type="chain" id="PRO_5045336004" evidence="1">
    <location>
        <begin position="24"/>
        <end position="185"/>
    </location>
</feature>
<dbReference type="PANTHER" id="PTHR34406:SF1">
    <property type="entry name" value="PROTEIN YCEI"/>
    <property type="match status" value="1"/>
</dbReference>
<dbReference type="PANTHER" id="PTHR34406">
    <property type="entry name" value="PROTEIN YCEI"/>
    <property type="match status" value="1"/>
</dbReference>
<organism evidence="3 4">
    <name type="scientific">Rhodanobacter humi</name>
    <dbReference type="NCBI Taxonomy" id="1888173"/>
    <lineage>
        <taxon>Bacteria</taxon>
        <taxon>Pseudomonadati</taxon>
        <taxon>Pseudomonadota</taxon>
        <taxon>Gammaproteobacteria</taxon>
        <taxon>Lysobacterales</taxon>
        <taxon>Rhodanobacteraceae</taxon>
        <taxon>Rhodanobacter</taxon>
    </lineage>
</organism>
<dbReference type="InterPro" id="IPR007372">
    <property type="entry name" value="Lipid/polyisoprenoid-bd_YceI"/>
</dbReference>
<dbReference type="Pfam" id="PF04264">
    <property type="entry name" value="YceI"/>
    <property type="match status" value="1"/>
</dbReference>
<dbReference type="Proteomes" id="UP001562159">
    <property type="component" value="Unassembled WGS sequence"/>
</dbReference>
<comment type="caution">
    <text evidence="3">The sequence shown here is derived from an EMBL/GenBank/DDBJ whole genome shotgun (WGS) entry which is preliminary data.</text>
</comment>
<dbReference type="Gene3D" id="2.40.128.110">
    <property type="entry name" value="Lipid/polyisoprenoid-binding, YceI-like"/>
    <property type="match status" value="1"/>
</dbReference>
<keyword evidence="1" id="KW-0732">Signal</keyword>
<reference evidence="3 4" key="1">
    <citation type="submission" date="2024-07" db="EMBL/GenBank/DDBJ databases">
        <title>Molecular mechanisms and environmental adaptations of flagellar loss and biofilm growth of Rhodanobacter under environmental stress.</title>
        <authorList>
            <person name="Chen M."/>
        </authorList>
    </citation>
    <scope>NUCLEOTIDE SEQUENCE [LARGE SCALE GENOMIC DNA]</scope>
    <source>
        <strain evidence="3 4">RS22</strain>
    </source>
</reference>
<evidence type="ECO:0000313" key="4">
    <source>
        <dbReference type="Proteomes" id="UP001562159"/>
    </source>
</evidence>
<feature type="signal peptide" evidence="1">
    <location>
        <begin position="1"/>
        <end position="23"/>
    </location>
</feature>